<evidence type="ECO:0000313" key="8">
    <source>
        <dbReference type="Proteomes" id="UP001177140"/>
    </source>
</evidence>
<dbReference type="CDD" id="cd00028">
    <property type="entry name" value="B_lectin"/>
    <property type="match status" value="1"/>
</dbReference>
<dbReference type="Proteomes" id="UP001177140">
    <property type="component" value="Unassembled WGS sequence"/>
</dbReference>
<feature type="transmembrane region" description="Helical" evidence="4">
    <location>
        <begin position="455"/>
        <end position="476"/>
    </location>
</feature>
<dbReference type="Pfam" id="PF08276">
    <property type="entry name" value="PAN_2"/>
    <property type="match status" value="1"/>
</dbReference>
<comment type="caution">
    <text evidence="7">The sequence shown here is derived from an EMBL/GenBank/DDBJ whole genome shotgun (WGS) entry which is preliminary data.</text>
</comment>
<dbReference type="SMART" id="SM00473">
    <property type="entry name" value="PAN_AP"/>
    <property type="match status" value="1"/>
</dbReference>
<keyword evidence="4" id="KW-0812">Transmembrane</keyword>
<evidence type="ECO:0000256" key="2">
    <source>
        <dbReference type="ARBA" id="ARBA00022729"/>
    </source>
</evidence>
<dbReference type="SUPFAM" id="SSF57414">
    <property type="entry name" value="Hairpin loop containing domain-like"/>
    <property type="match status" value="1"/>
</dbReference>
<keyword evidence="8" id="KW-1185">Reference proteome</keyword>
<dbReference type="CDD" id="cd01098">
    <property type="entry name" value="PAN_AP_plant"/>
    <property type="match status" value="1"/>
</dbReference>
<name>A0AA41SH18_PAPNU</name>
<dbReference type="InterPro" id="IPR035446">
    <property type="entry name" value="SLSG/EP1"/>
</dbReference>
<keyword evidence="3" id="KW-1015">Disulfide bond</keyword>
<dbReference type="InterPro" id="IPR001480">
    <property type="entry name" value="Bulb-type_lectin_dom"/>
</dbReference>
<comment type="function">
    <text evidence="1">Involved in sporophytic self-incompatibility system (the inability of flowering plants to achieve self-fertilization).</text>
</comment>
<dbReference type="GO" id="GO:0048544">
    <property type="term" value="P:recognition of pollen"/>
    <property type="evidence" value="ECO:0007669"/>
    <property type="project" value="InterPro"/>
</dbReference>
<reference evidence="7" key="1">
    <citation type="submission" date="2022-03" db="EMBL/GenBank/DDBJ databases">
        <title>A functionally conserved STORR gene fusion in Papaver species that diverged 16.8 million years ago.</title>
        <authorList>
            <person name="Catania T."/>
        </authorList>
    </citation>
    <scope>NUCLEOTIDE SEQUENCE</scope>
    <source>
        <strain evidence="7">S-191538</strain>
    </source>
</reference>
<dbReference type="PANTHER" id="PTHR32444:SF198">
    <property type="entry name" value="BULB-TYPE LECTIN DOMAIN-CONTAINING PROTEIN"/>
    <property type="match status" value="1"/>
</dbReference>
<accession>A0AA41SH18</accession>
<keyword evidence="4" id="KW-1133">Transmembrane helix</keyword>
<dbReference type="PROSITE" id="PS50948">
    <property type="entry name" value="PAN"/>
    <property type="match status" value="1"/>
</dbReference>
<evidence type="ECO:0000256" key="1">
    <source>
        <dbReference type="ARBA" id="ARBA00003061"/>
    </source>
</evidence>
<evidence type="ECO:0000256" key="3">
    <source>
        <dbReference type="ARBA" id="ARBA00023157"/>
    </source>
</evidence>
<dbReference type="SMART" id="SM00108">
    <property type="entry name" value="B_lectin"/>
    <property type="match status" value="1"/>
</dbReference>
<dbReference type="PANTHER" id="PTHR32444">
    <property type="entry name" value="BULB-TYPE LECTIN DOMAIN-CONTAINING PROTEIN"/>
    <property type="match status" value="1"/>
</dbReference>
<keyword evidence="4" id="KW-0472">Membrane</keyword>
<evidence type="ECO:0000259" key="5">
    <source>
        <dbReference type="PROSITE" id="PS50927"/>
    </source>
</evidence>
<dbReference type="SUPFAM" id="SSF51110">
    <property type="entry name" value="alpha-D-mannose-specific plant lectins"/>
    <property type="match status" value="1"/>
</dbReference>
<evidence type="ECO:0000313" key="7">
    <source>
        <dbReference type="EMBL" id="MCL7033658.1"/>
    </source>
</evidence>
<evidence type="ECO:0000256" key="4">
    <source>
        <dbReference type="SAM" id="Phobius"/>
    </source>
</evidence>
<sequence>MVRFQSTPLSWRVRCLVLQSHRLGCQSFFCVQFNYYTNAEDLQTVVSSRGNYRLGFFSLGNNSTNRYAGIWFNNIPGPTTVWVANRDKPLNDSSGELKIADDGNLVVLDGRKNILWSSSVSNITFANTAAELLDTGNLVLREMTSHSNSSSGRILWESFDYASNVFMPGMKVGENIKPGLKGEITSWRDSSNPSTGIFTLKLDPSTLPQVVIKNVSNDKLHWRSGPWNNRVFIGVPRMYSIYVDGFVLVRDGQQVYLTLGYGNKTSFTRFVLEPDGIFVQQDWLENNKEWVDVWYSQDTECDIYGKCGPFGSCNALESPICSCLQGFEPKSKDEWSNGNWLVGCVRRTELQCHTNNSASSPSEGRKKLDGFLKFDKMKVPDYVEWQEAETMEECEQKCLNNCSCLAYSYENNIGCMWWARDLIDIQKFGNFSKAGVQLHIKVAYSELPRKKDARIIISITIITGIAVIGLFTFFCWRWMAKLR</sequence>
<feature type="domain" description="Bulb-type lectin" evidence="5">
    <location>
        <begin position="33"/>
        <end position="153"/>
    </location>
</feature>
<protein>
    <submittedName>
        <fullName evidence="7">Uncharacterized protein</fullName>
    </submittedName>
</protein>
<dbReference type="Pfam" id="PF00954">
    <property type="entry name" value="S_locus_glycop"/>
    <property type="match status" value="1"/>
</dbReference>
<feature type="domain" description="Apple" evidence="6">
    <location>
        <begin position="352"/>
        <end position="443"/>
    </location>
</feature>
<feature type="non-terminal residue" evidence="7">
    <location>
        <position position="1"/>
    </location>
</feature>
<dbReference type="InterPro" id="IPR003609">
    <property type="entry name" value="Pan_app"/>
</dbReference>
<dbReference type="PROSITE" id="PS50927">
    <property type="entry name" value="BULB_LECTIN"/>
    <property type="match status" value="1"/>
</dbReference>
<gene>
    <name evidence="7" type="ORF">MKW94_014829</name>
</gene>
<dbReference type="AlphaFoldDB" id="A0AA41SH18"/>
<dbReference type="InterPro" id="IPR000858">
    <property type="entry name" value="S_locus_glycoprot_dom"/>
</dbReference>
<dbReference type="Gene3D" id="2.90.10.10">
    <property type="entry name" value="Bulb-type lectin domain"/>
    <property type="match status" value="1"/>
</dbReference>
<evidence type="ECO:0000259" key="6">
    <source>
        <dbReference type="PROSITE" id="PS50948"/>
    </source>
</evidence>
<dbReference type="PIRSF" id="PIRSF002686">
    <property type="entry name" value="SLG"/>
    <property type="match status" value="1"/>
</dbReference>
<dbReference type="EMBL" id="JAJJMA010137016">
    <property type="protein sequence ID" value="MCL7033658.1"/>
    <property type="molecule type" value="Genomic_DNA"/>
</dbReference>
<dbReference type="InterPro" id="IPR036426">
    <property type="entry name" value="Bulb-type_lectin_dom_sf"/>
</dbReference>
<organism evidence="7 8">
    <name type="scientific">Papaver nudicaule</name>
    <name type="common">Iceland poppy</name>
    <dbReference type="NCBI Taxonomy" id="74823"/>
    <lineage>
        <taxon>Eukaryota</taxon>
        <taxon>Viridiplantae</taxon>
        <taxon>Streptophyta</taxon>
        <taxon>Embryophyta</taxon>
        <taxon>Tracheophyta</taxon>
        <taxon>Spermatophyta</taxon>
        <taxon>Magnoliopsida</taxon>
        <taxon>Ranunculales</taxon>
        <taxon>Papaveraceae</taxon>
        <taxon>Papaveroideae</taxon>
        <taxon>Papaver</taxon>
    </lineage>
</organism>
<dbReference type="Pfam" id="PF01453">
    <property type="entry name" value="B_lectin"/>
    <property type="match status" value="1"/>
</dbReference>
<dbReference type="FunFam" id="2.90.10.10:FF:000001">
    <property type="entry name" value="G-type lectin S-receptor-like serine/threonine-protein kinase"/>
    <property type="match status" value="1"/>
</dbReference>
<keyword evidence="2" id="KW-0732">Signal</keyword>
<proteinExistence type="predicted"/>